<dbReference type="InterPro" id="IPR029063">
    <property type="entry name" value="SAM-dependent_MTases_sf"/>
</dbReference>
<dbReference type="PANTHER" id="PTHR11579:SF0">
    <property type="entry name" value="PROTEIN-L-ISOASPARTATE(D-ASPARTATE) O-METHYLTRANSFERASE"/>
    <property type="match status" value="1"/>
</dbReference>
<accession>W6R5M1</accession>
<name>W6R5M1_9HYPH</name>
<keyword evidence="6 10" id="KW-0489">Methyltransferase</keyword>
<evidence type="ECO:0000256" key="3">
    <source>
        <dbReference type="ARBA" id="ARBA00011890"/>
    </source>
</evidence>
<comment type="similarity">
    <text evidence="2">Belongs to the methyltransferase superfamily. L-isoaspartyl/D-aspartyl protein methyltransferase family.</text>
</comment>
<dbReference type="CDD" id="cd02440">
    <property type="entry name" value="AdoMet_MTases"/>
    <property type="match status" value="1"/>
</dbReference>
<dbReference type="NCBIfam" id="TIGR00080">
    <property type="entry name" value="pimt"/>
    <property type="match status" value="1"/>
</dbReference>
<dbReference type="AlphaFoldDB" id="W6R5M1"/>
<dbReference type="EC" id="2.1.1.77" evidence="3 9"/>
<protein>
    <recommendedName>
        <fullName evidence="4 9">Protein-L-isoaspartate O-methyltransferase</fullName>
        <ecNumber evidence="3 9">2.1.1.77</ecNumber>
    </recommendedName>
</protein>
<keyword evidence="11" id="KW-1185">Reference proteome</keyword>
<keyword evidence="5" id="KW-0963">Cytoplasm</keyword>
<dbReference type="NCBIfam" id="NF001453">
    <property type="entry name" value="PRK00312.1"/>
    <property type="match status" value="1"/>
</dbReference>
<dbReference type="RefSeq" id="WP_024318874.1">
    <property type="nucleotide sequence ID" value="NZ_ATTO01000124.1"/>
</dbReference>
<dbReference type="GO" id="GO:0032259">
    <property type="term" value="P:methylation"/>
    <property type="evidence" value="ECO:0007669"/>
    <property type="project" value="UniProtKB-KW"/>
</dbReference>
<dbReference type="Proteomes" id="UP000019443">
    <property type="component" value="Chromosome"/>
</dbReference>
<dbReference type="PROSITE" id="PS01279">
    <property type="entry name" value="PCMT"/>
    <property type="match status" value="1"/>
</dbReference>
<dbReference type="HOGENOM" id="CLU_055432_2_0_5"/>
<evidence type="ECO:0000313" key="10">
    <source>
        <dbReference type="EMBL" id="CDM56567.1"/>
    </source>
</evidence>
<reference evidence="10" key="1">
    <citation type="submission" date="2013-11" db="EMBL/GenBank/DDBJ databases">
        <title>Draft genome sequence of the broad-host-range Rhizobium sp. LPU83 strain, a member of the low-genetic diversity Oregon-like Rhizobium sp. group.</title>
        <authorList>
            <person name="Wibberg D."/>
            <person name="Puehler A."/>
            <person name="Schlueter A."/>
        </authorList>
    </citation>
    <scope>NUCLEOTIDE SEQUENCE [LARGE SCALE GENOMIC DNA]</scope>
    <source>
        <strain evidence="10">LPU83</strain>
    </source>
</reference>
<evidence type="ECO:0000256" key="2">
    <source>
        <dbReference type="ARBA" id="ARBA00005369"/>
    </source>
</evidence>
<dbReference type="EMBL" id="HG916852">
    <property type="protein sequence ID" value="CDM56567.1"/>
    <property type="molecule type" value="Genomic_DNA"/>
</dbReference>
<evidence type="ECO:0000256" key="4">
    <source>
        <dbReference type="ARBA" id="ARBA00013346"/>
    </source>
</evidence>
<comment type="subcellular location">
    <subcellularLocation>
        <location evidence="1">Cytoplasm</location>
    </subcellularLocation>
</comment>
<evidence type="ECO:0000256" key="6">
    <source>
        <dbReference type="ARBA" id="ARBA00022603"/>
    </source>
</evidence>
<evidence type="ECO:0000256" key="5">
    <source>
        <dbReference type="ARBA" id="ARBA00022490"/>
    </source>
</evidence>
<dbReference type="KEGG" id="rhl:LPU83_0890"/>
<dbReference type="Gene3D" id="3.40.50.150">
    <property type="entry name" value="Vaccinia Virus protein VP39"/>
    <property type="match status" value="1"/>
</dbReference>
<proteinExistence type="inferred from homology"/>
<gene>
    <name evidence="10" type="primary">pcm3</name>
    <name evidence="10" type="ORF">LPU83_0890</name>
</gene>
<dbReference type="GO" id="GO:0005737">
    <property type="term" value="C:cytoplasm"/>
    <property type="evidence" value="ECO:0007669"/>
    <property type="project" value="UniProtKB-SubCell"/>
</dbReference>
<keyword evidence="7 10" id="KW-0808">Transferase</keyword>
<sequence>MKPMNEEHLAVLRRHMVELIAIHVDLASEELGRASLDERVLAAMQRVPRHLFVPAPLAPYAYQDTPLPIGFDKTISQPFIVALMTDLLAPQPHEAVLEIGTGLGYQSAILAELAGQVWSAEIIEEFASRAEALLRGLGYINVGIRVGDGSRGWPEHAPFDKILVTVAAERLPPALLEQLKPDGRLVMPLGSEKAQLLTSTLYKIGGDFGGI</sequence>
<keyword evidence="8" id="KW-0949">S-adenosyl-L-methionine</keyword>
<evidence type="ECO:0000313" key="11">
    <source>
        <dbReference type="Proteomes" id="UP000019443"/>
    </source>
</evidence>
<dbReference type="InterPro" id="IPR000682">
    <property type="entry name" value="PCMT"/>
</dbReference>
<dbReference type="Pfam" id="PF01135">
    <property type="entry name" value="PCMT"/>
    <property type="match status" value="1"/>
</dbReference>
<dbReference type="GO" id="GO:0004719">
    <property type="term" value="F:protein-L-isoaspartate (D-aspartate) O-methyltransferase activity"/>
    <property type="evidence" value="ECO:0007669"/>
    <property type="project" value="UniProtKB-UniRule"/>
</dbReference>
<dbReference type="PANTHER" id="PTHR11579">
    <property type="entry name" value="PROTEIN-L-ISOASPARTATE O-METHYLTRANSFERASE"/>
    <property type="match status" value="1"/>
</dbReference>
<dbReference type="GO" id="GO:0030091">
    <property type="term" value="P:protein repair"/>
    <property type="evidence" value="ECO:0007669"/>
    <property type="project" value="UniProtKB-UniRule"/>
</dbReference>
<evidence type="ECO:0000256" key="7">
    <source>
        <dbReference type="ARBA" id="ARBA00022679"/>
    </source>
</evidence>
<evidence type="ECO:0000256" key="1">
    <source>
        <dbReference type="ARBA" id="ARBA00004496"/>
    </source>
</evidence>
<dbReference type="eggNOG" id="COG2518">
    <property type="taxonomic scope" value="Bacteria"/>
</dbReference>
<dbReference type="PATRIC" id="fig|348824.6.peg.960"/>
<evidence type="ECO:0000256" key="9">
    <source>
        <dbReference type="NCBIfam" id="TIGR00080"/>
    </source>
</evidence>
<evidence type="ECO:0000256" key="8">
    <source>
        <dbReference type="ARBA" id="ARBA00022691"/>
    </source>
</evidence>
<organism evidence="10 11">
    <name type="scientific">Rhizobium favelukesii</name>
    <dbReference type="NCBI Taxonomy" id="348824"/>
    <lineage>
        <taxon>Bacteria</taxon>
        <taxon>Pseudomonadati</taxon>
        <taxon>Pseudomonadota</taxon>
        <taxon>Alphaproteobacteria</taxon>
        <taxon>Hyphomicrobiales</taxon>
        <taxon>Rhizobiaceae</taxon>
        <taxon>Rhizobium/Agrobacterium group</taxon>
        <taxon>Rhizobium</taxon>
    </lineage>
</organism>
<dbReference type="SUPFAM" id="SSF53335">
    <property type="entry name" value="S-adenosyl-L-methionine-dependent methyltransferases"/>
    <property type="match status" value="1"/>
</dbReference>